<dbReference type="EMBL" id="UINC01160939">
    <property type="protein sequence ID" value="SVD59852.1"/>
    <property type="molecule type" value="Genomic_DNA"/>
</dbReference>
<accession>A0A382WM29</accession>
<gene>
    <name evidence="2" type="ORF">METZ01_LOCUS412706</name>
</gene>
<reference evidence="2" key="1">
    <citation type="submission" date="2018-05" db="EMBL/GenBank/DDBJ databases">
        <authorList>
            <person name="Lanie J.A."/>
            <person name="Ng W.-L."/>
            <person name="Kazmierczak K.M."/>
            <person name="Andrzejewski T.M."/>
            <person name="Davidsen T.M."/>
            <person name="Wayne K.J."/>
            <person name="Tettelin H."/>
            <person name="Glass J.I."/>
            <person name="Rusch D."/>
            <person name="Podicherti R."/>
            <person name="Tsui H.-C.T."/>
            <person name="Winkler M.E."/>
        </authorList>
    </citation>
    <scope>NUCLEOTIDE SEQUENCE</scope>
</reference>
<feature type="non-terminal residue" evidence="2">
    <location>
        <position position="1"/>
    </location>
</feature>
<protein>
    <recommendedName>
        <fullName evidence="1">NrS-1 polymerase-like HBD domain-containing protein</fullName>
    </recommendedName>
</protein>
<feature type="domain" description="NrS-1 polymerase-like HBD" evidence="1">
    <location>
        <begin position="50"/>
        <end position="108"/>
    </location>
</feature>
<dbReference type="Pfam" id="PF22763">
    <property type="entry name" value="NrS1-1_pol-like_HBD"/>
    <property type="match status" value="1"/>
</dbReference>
<dbReference type="AlphaFoldDB" id="A0A382WM29"/>
<evidence type="ECO:0000313" key="2">
    <source>
        <dbReference type="EMBL" id="SVD59852.1"/>
    </source>
</evidence>
<sequence>GPPMKRKTKTTNFDDTKLLDIAMKDDKFSSLWFGDWESNSDSFNTDYPTQSVAELALCKKLAFYWEKDFDAIDRMFQRSGLYCGKWDEQKHKNRTIKQAIKDTEFTYQDGL</sequence>
<evidence type="ECO:0000259" key="1">
    <source>
        <dbReference type="Pfam" id="PF22763"/>
    </source>
</evidence>
<proteinExistence type="predicted"/>
<name>A0A382WM29_9ZZZZ</name>
<dbReference type="InterPro" id="IPR054468">
    <property type="entry name" value="NrSPol-like_HBD"/>
</dbReference>
<organism evidence="2">
    <name type="scientific">marine metagenome</name>
    <dbReference type="NCBI Taxonomy" id="408172"/>
    <lineage>
        <taxon>unclassified sequences</taxon>
        <taxon>metagenomes</taxon>
        <taxon>ecological metagenomes</taxon>
    </lineage>
</organism>